<dbReference type="EMBL" id="LR796845">
    <property type="protein sequence ID" value="CAB4169506.1"/>
    <property type="molecule type" value="Genomic_DNA"/>
</dbReference>
<organism evidence="1">
    <name type="scientific">uncultured Caudovirales phage</name>
    <dbReference type="NCBI Taxonomy" id="2100421"/>
    <lineage>
        <taxon>Viruses</taxon>
        <taxon>Duplodnaviria</taxon>
        <taxon>Heunggongvirae</taxon>
        <taxon>Uroviricota</taxon>
        <taxon>Caudoviricetes</taxon>
        <taxon>Peduoviridae</taxon>
        <taxon>Maltschvirus</taxon>
        <taxon>Maltschvirus maltsch</taxon>
    </lineage>
</organism>
<dbReference type="EMBL" id="LR797240">
    <property type="protein sequence ID" value="CAB4195931.1"/>
    <property type="molecule type" value="Genomic_DNA"/>
</dbReference>
<dbReference type="EMBL" id="LR796438">
    <property type="protein sequence ID" value="CAB4144588.1"/>
    <property type="molecule type" value="Genomic_DNA"/>
</dbReference>
<sequence>MALRKYPYYPSFDGKKAQEGTLKLLDLCAKRWKCSSLGIYQVRLMKNDHTVGMKLTDPDAGKWMSTHATGAALDCQYPNETVAREMWDWFLGNSVIDGKKVEHSAVLGLVEIHWYAFGDFGAGWRCSRGEGKQGVKIFTKSDNAGSYTGSPSWLHLELSPEMAKDATKFAAAWASLPKPVKP</sequence>
<evidence type="ECO:0000313" key="2">
    <source>
        <dbReference type="EMBL" id="CAB4169506.1"/>
    </source>
</evidence>
<gene>
    <name evidence="3" type="ORF">UFOVP1296_45</name>
    <name evidence="1" type="ORF">UFOVP471_49</name>
    <name evidence="2" type="ORF">UFOVP890_45</name>
</gene>
<evidence type="ECO:0000313" key="1">
    <source>
        <dbReference type="EMBL" id="CAB4144588.1"/>
    </source>
</evidence>
<name>A0A6J5MD24_9CAUD</name>
<reference evidence="1" key="1">
    <citation type="submission" date="2020-04" db="EMBL/GenBank/DDBJ databases">
        <authorList>
            <person name="Chiriac C."/>
            <person name="Salcher M."/>
            <person name="Ghai R."/>
            <person name="Kavagutti S V."/>
        </authorList>
    </citation>
    <scope>NUCLEOTIDE SEQUENCE</scope>
</reference>
<proteinExistence type="predicted"/>
<evidence type="ECO:0000313" key="3">
    <source>
        <dbReference type="EMBL" id="CAB4195931.1"/>
    </source>
</evidence>
<protein>
    <submittedName>
        <fullName evidence="1">Uncharacterized protein</fullName>
    </submittedName>
</protein>
<accession>A0A6J5MD24</accession>